<keyword evidence="1" id="KW-0805">Transcription regulation</keyword>
<keyword evidence="2" id="KW-0238">DNA-binding</keyword>
<evidence type="ECO:0000256" key="1">
    <source>
        <dbReference type="ARBA" id="ARBA00023015"/>
    </source>
</evidence>
<dbReference type="Gene3D" id="2.60.120.280">
    <property type="entry name" value="Regulatory protein AraC"/>
    <property type="match status" value="1"/>
</dbReference>
<evidence type="ECO:0000256" key="3">
    <source>
        <dbReference type="ARBA" id="ARBA00023163"/>
    </source>
</evidence>
<keyword evidence="6" id="KW-1185">Reference proteome</keyword>
<evidence type="ECO:0000259" key="4">
    <source>
        <dbReference type="PROSITE" id="PS01124"/>
    </source>
</evidence>
<dbReference type="PRINTS" id="PR00032">
    <property type="entry name" value="HTHARAC"/>
</dbReference>
<sequence length="290" mass="33728">MKNTVSYAFRSDDLSIMTVDSVGWQNISRANYRCSSDTRPDHGHVVFQYTLSGQGYVDIADQVLPLPKGHALVVQVSEPHCYYYKADSTEPWEFVWINIRGEEASRIWSLVIEREGHVIKRGADSPLIRQLWDIIGLINRENVTDKYRLSVQAYQWMLTLVQTSREAENEIGVVAITTIEKCKTFMREHYASPVTLDLLAEHCDLNKHYLCRLFQRSERISPLAYLKNRRIEAALKLLRTTELPISRIGRQCGFESPSYFGKVFKQYMSMSPTEYRLNTLEFPYDAIYYE</sequence>
<dbReference type="InterPro" id="IPR037923">
    <property type="entry name" value="HTH-like"/>
</dbReference>
<dbReference type="InterPro" id="IPR003313">
    <property type="entry name" value="AraC-bd"/>
</dbReference>
<dbReference type="PANTHER" id="PTHR43280">
    <property type="entry name" value="ARAC-FAMILY TRANSCRIPTIONAL REGULATOR"/>
    <property type="match status" value="1"/>
</dbReference>
<dbReference type="KEGG" id="saca:FFV09_21730"/>
<dbReference type="PROSITE" id="PS01124">
    <property type="entry name" value="HTH_ARAC_FAMILY_2"/>
    <property type="match status" value="1"/>
</dbReference>
<dbReference type="EMBL" id="CP041217">
    <property type="protein sequence ID" value="QDH23250.1"/>
    <property type="molecule type" value="Genomic_DNA"/>
</dbReference>
<keyword evidence="3" id="KW-0804">Transcription</keyword>
<evidence type="ECO:0000256" key="2">
    <source>
        <dbReference type="ARBA" id="ARBA00023125"/>
    </source>
</evidence>
<evidence type="ECO:0000313" key="5">
    <source>
        <dbReference type="EMBL" id="QDH23250.1"/>
    </source>
</evidence>
<reference evidence="5 6" key="1">
    <citation type="submission" date="2019-06" db="EMBL/GenBank/DDBJ databases">
        <title>Saccharibacillus brassicae sp. nov., an endophytic bacterium isolated from Chinese cabbage seeds (Brassica pekinensis).</title>
        <authorList>
            <person name="Jiang L."/>
            <person name="Lee J."/>
            <person name="Kim S.W."/>
        </authorList>
    </citation>
    <scope>NUCLEOTIDE SEQUENCE [LARGE SCALE GENOMIC DNA]</scope>
    <source>
        <strain evidence="6">KCTC 43072 / ATSA2</strain>
    </source>
</reference>
<dbReference type="GO" id="GO:0043565">
    <property type="term" value="F:sequence-specific DNA binding"/>
    <property type="evidence" value="ECO:0007669"/>
    <property type="project" value="InterPro"/>
</dbReference>
<dbReference type="Pfam" id="PF02311">
    <property type="entry name" value="AraC_binding"/>
    <property type="match status" value="1"/>
</dbReference>
<dbReference type="GO" id="GO:0003700">
    <property type="term" value="F:DNA-binding transcription factor activity"/>
    <property type="evidence" value="ECO:0007669"/>
    <property type="project" value="InterPro"/>
</dbReference>
<dbReference type="RefSeq" id="WP_141449787.1">
    <property type="nucleotide sequence ID" value="NZ_CP041217.1"/>
</dbReference>
<dbReference type="SMART" id="SM00342">
    <property type="entry name" value="HTH_ARAC"/>
    <property type="match status" value="1"/>
</dbReference>
<dbReference type="Gene3D" id="1.10.10.60">
    <property type="entry name" value="Homeodomain-like"/>
    <property type="match status" value="2"/>
</dbReference>
<dbReference type="SUPFAM" id="SSF46689">
    <property type="entry name" value="Homeodomain-like"/>
    <property type="match status" value="2"/>
</dbReference>
<evidence type="ECO:0000313" key="6">
    <source>
        <dbReference type="Proteomes" id="UP000316968"/>
    </source>
</evidence>
<dbReference type="InterPro" id="IPR018062">
    <property type="entry name" value="HTH_AraC-typ_CS"/>
</dbReference>
<feature type="domain" description="HTH araC/xylS-type" evidence="4">
    <location>
        <begin position="180"/>
        <end position="278"/>
    </location>
</feature>
<dbReference type="InterPro" id="IPR009057">
    <property type="entry name" value="Homeodomain-like_sf"/>
</dbReference>
<dbReference type="AlphaFoldDB" id="A0A4Y6V3J3"/>
<gene>
    <name evidence="5" type="ORF">FFV09_21730</name>
</gene>
<protein>
    <submittedName>
        <fullName evidence="5">Helix-turn-helix domain-containing protein</fullName>
    </submittedName>
</protein>
<dbReference type="InterPro" id="IPR020449">
    <property type="entry name" value="Tscrpt_reg_AraC-type_HTH"/>
</dbReference>
<dbReference type="Proteomes" id="UP000316968">
    <property type="component" value="Chromosome"/>
</dbReference>
<proteinExistence type="predicted"/>
<dbReference type="PANTHER" id="PTHR43280:SF30">
    <property type="entry name" value="MMSAB OPERON REGULATORY PROTEIN"/>
    <property type="match status" value="1"/>
</dbReference>
<dbReference type="OrthoDB" id="2237754at2"/>
<dbReference type="PROSITE" id="PS00041">
    <property type="entry name" value="HTH_ARAC_FAMILY_1"/>
    <property type="match status" value="1"/>
</dbReference>
<accession>A0A4Y6V3J3</accession>
<dbReference type="SUPFAM" id="SSF51215">
    <property type="entry name" value="Regulatory protein AraC"/>
    <property type="match status" value="1"/>
</dbReference>
<organism evidence="5 6">
    <name type="scientific">Saccharibacillus brassicae</name>
    <dbReference type="NCBI Taxonomy" id="2583377"/>
    <lineage>
        <taxon>Bacteria</taxon>
        <taxon>Bacillati</taxon>
        <taxon>Bacillota</taxon>
        <taxon>Bacilli</taxon>
        <taxon>Bacillales</taxon>
        <taxon>Paenibacillaceae</taxon>
        <taxon>Saccharibacillus</taxon>
    </lineage>
</organism>
<dbReference type="InterPro" id="IPR018060">
    <property type="entry name" value="HTH_AraC"/>
</dbReference>
<dbReference type="Pfam" id="PF12833">
    <property type="entry name" value="HTH_18"/>
    <property type="match status" value="1"/>
</dbReference>
<name>A0A4Y6V3J3_SACBS</name>